<gene>
    <name evidence="1" type="ORF">N8K70_15130</name>
</gene>
<protein>
    <submittedName>
        <fullName evidence="1">Uncharacterized protein</fullName>
    </submittedName>
</protein>
<sequence length="110" mass="11540">MPTELVLLSEVAPTPDGMVAVAARVFPDGQHAFCRDGAVSFANGLDQAILTVHPAKPVHEHAAAAAALKDPPEAFALWAEMTVPYGHERPGRHLADQIAAALGGTVRERA</sequence>
<dbReference type="EMBL" id="CP118157">
    <property type="protein sequence ID" value="WOF22708.1"/>
    <property type="molecule type" value="Genomic_DNA"/>
</dbReference>
<evidence type="ECO:0000313" key="1">
    <source>
        <dbReference type="EMBL" id="WOF22708.1"/>
    </source>
</evidence>
<dbReference type="RefSeq" id="WP_317139179.1">
    <property type="nucleotide sequence ID" value="NZ_CP118157.1"/>
</dbReference>
<organism evidence="1 2">
    <name type="scientific">Microbacterium betulae</name>
    <dbReference type="NCBI Taxonomy" id="2981139"/>
    <lineage>
        <taxon>Bacteria</taxon>
        <taxon>Bacillati</taxon>
        <taxon>Actinomycetota</taxon>
        <taxon>Actinomycetes</taxon>
        <taxon>Micrococcales</taxon>
        <taxon>Microbacteriaceae</taxon>
        <taxon>Microbacterium</taxon>
    </lineage>
</organism>
<keyword evidence="2" id="KW-1185">Reference proteome</keyword>
<dbReference type="KEGG" id="mbet:N8K70_15130"/>
<dbReference type="AlphaFoldDB" id="A0AA97FGY4"/>
<evidence type="ECO:0000313" key="2">
    <source>
        <dbReference type="Proteomes" id="UP001305498"/>
    </source>
</evidence>
<proteinExistence type="predicted"/>
<accession>A0AA97FGY4</accession>
<dbReference type="Proteomes" id="UP001305498">
    <property type="component" value="Chromosome"/>
</dbReference>
<name>A0AA97FGY4_9MICO</name>
<reference evidence="1 2" key="1">
    <citation type="submission" date="2023-02" db="EMBL/GenBank/DDBJ databases">
        <title>Microbacterium betulae sp. nov., isolated from birch wood.</title>
        <authorList>
            <person name="Pasciak M."/>
            <person name="Pawlik K.J."/>
            <person name="Martynowski D."/>
            <person name="Laczmanski L."/>
            <person name="Ciekot J."/>
            <person name="Szponar B."/>
            <person name="Wojcik-Fatla A."/>
            <person name="Mackiewicz B."/>
            <person name="Farian E."/>
            <person name="Cholewa G."/>
            <person name="Cholewa A."/>
            <person name="Dutkiewicz J."/>
        </authorList>
    </citation>
    <scope>NUCLEOTIDE SEQUENCE [LARGE SCALE GENOMIC DNA]</scope>
    <source>
        <strain evidence="1 2">AB</strain>
    </source>
</reference>